<dbReference type="STRING" id="1449976.KALB_4848"/>
<reference evidence="3 4" key="1">
    <citation type="journal article" date="2014" name="BMC Genomics">
        <title>Complete genome sequence of producer of the glycopeptide antibiotic Aculeximycin Kutzneria albida DSM 43870T, a representative of minor genus of Pseudonocardiaceae.</title>
        <authorList>
            <person name="Rebets Y."/>
            <person name="Tokovenko B."/>
            <person name="Lushchyk I."/>
            <person name="Ruckert C."/>
            <person name="Zaburannyi N."/>
            <person name="Bechthold A."/>
            <person name="Kalinowski J."/>
            <person name="Luzhetskyy A."/>
        </authorList>
    </citation>
    <scope>NUCLEOTIDE SEQUENCE [LARGE SCALE GENOMIC DNA]</scope>
    <source>
        <strain evidence="3">DSM 43870</strain>
    </source>
</reference>
<dbReference type="EMBL" id="CP007155">
    <property type="protein sequence ID" value="AHH98210.1"/>
    <property type="molecule type" value="Genomic_DNA"/>
</dbReference>
<dbReference type="eggNOG" id="ENOG5032IF0">
    <property type="taxonomic scope" value="Bacteria"/>
</dbReference>
<dbReference type="Proteomes" id="UP000019225">
    <property type="component" value="Chromosome"/>
</dbReference>
<dbReference type="InterPro" id="IPR025475">
    <property type="entry name" value="DUF4326"/>
</dbReference>
<evidence type="ECO:0000313" key="4">
    <source>
        <dbReference type="Proteomes" id="UP000019225"/>
    </source>
</evidence>
<evidence type="ECO:0000313" key="3">
    <source>
        <dbReference type="EMBL" id="AHH98210.1"/>
    </source>
</evidence>
<dbReference type="RefSeq" id="WP_201771803.1">
    <property type="nucleotide sequence ID" value="NZ_CP007155.1"/>
</dbReference>
<feature type="compositionally biased region" description="Basic residues" evidence="1">
    <location>
        <begin position="1"/>
        <end position="14"/>
    </location>
</feature>
<name>W5WBS5_9PSEU</name>
<dbReference type="AlphaFoldDB" id="W5WBS5"/>
<gene>
    <name evidence="3" type="ORF">KALB_4848</name>
</gene>
<keyword evidence="4" id="KW-1185">Reference proteome</keyword>
<organism evidence="3 4">
    <name type="scientific">Kutzneria albida DSM 43870</name>
    <dbReference type="NCBI Taxonomy" id="1449976"/>
    <lineage>
        <taxon>Bacteria</taxon>
        <taxon>Bacillati</taxon>
        <taxon>Actinomycetota</taxon>
        <taxon>Actinomycetes</taxon>
        <taxon>Pseudonocardiales</taxon>
        <taxon>Pseudonocardiaceae</taxon>
        <taxon>Kutzneria</taxon>
    </lineage>
</organism>
<dbReference type="KEGG" id="kal:KALB_4848"/>
<feature type="region of interest" description="Disordered" evidence="1">
    <location>
        <begin position="1"/>
        <end position="20"/>
    </location>
</feature>
<sequence>MPQRIQRKRKRGWRKPPNTVIVDRTTGFGNPFRISDAIETGHEDPRGACFAHYVAWLDGDQSYRDVYTVGRRTFDRRWVRANLYRLRGKNVCCSCGLDEVCHADEIMRQANGGAA</sequence>
<dbReference type="HOGENOM" id="CLU_145372_0_0_11"/>
<proteinExistence type="predicted"/>
<protein>
    <recommendedName>
        <fullName evidence="2">DUF4326 domain-containing protein</fullName>
    </recommendedName>
</protein>
<dbReference type="Pfam" id="PF14216">
    <property type="entry name" value="DUF4326"/>
    <property type="match status" value="1"/>
</dbReference>
<feature type="domain" description="DUF4326" evidence="2">
    <location>
        <begin position="8"/>
        <end position="107"/>
    </location>
</feature>
<evidence type="ECO:0000259" key="2">
    <source>
        <dbReference type="Pfam" id="PF14216"/>
    </source>
</evidence>
<evidence type="ECO:0000256" key="1">
    <source>
        <dbReference type="SAM" id="MobiDB-lite"/>
    </source>
</evidence>
<accession>W5WBS5</accession>